<evidence type="ECO:0000313" key="3">
    <source>
        <dbReference type="Proteomes" id="UP000821853"/>
    </source>
</evidence>
<dbReference type="OMA" id="INERGAG"/>
<organism evidence="2 3">
    <name type="scientific">Haemaphysalis longicornis</name>
    <name type="common">Bush tick</name>
    <dbReference type="NCBI Taxonomy" id="44386"/>
    <lineage>
        <taxon>Eukaryota</taxon>
        <taxon>Metazoa</taxon>
        <taxon>Ecdysozoa</taxon>
        <taxon>Arthropoda</taxon>
        <taxon>Chelicerata</taxon>
        <taxon>Arachnida</taxon>
        <taxon>Acari</taxon>
        <taxon>Parasitiformes</taxon>
        <taxon>Ixodida</taxon>
        <taxon>Ixodoidea</taxon>
        <taxon>Ixodidae</taxon>
        <taxon>Haemaphysalinae</taxon>
        <taxon>Haemaphysalis</taxon>
    </lineage>
</organism>
<dbReference type="EMBL" id="JABSTR010000002">
    <property type="protein sequence ID" value="KAH9364189.1"/>
    <property type="molecule type" value="Genomic_DNA"/>
</dbReference>
<proteinExistence type="predicted"/>
<dbReference type="Proteomes" id="UP000821853">
    <property type="component" value="Chromosome 10"/>
</dbReference>
<name>A0A9J6FMB2_HAELO</name>
<evidence type="ECO:0000256" key="1">
    <source>
        <dbReference type="SAM" id="MobiDB-lite"/>
    </source>
</evidence>
<feature type="region of interest" description="Disordered" evidence="1">
    <location>
        <begin position="37"/>
        <end position="60"/>
    </location>
</feature>
<protein>
    <submittedName>
        <fullName evidence="2">Uncharacterized protein</fullName>
    </submittedName>
</protein>
<gene>
    <name evidence="2" type="ORF">HPB48_006285</name>
</gene>
<dbReference type="OrthoDB" id="6155112at2759"/>
<dbReference type="VEuPathDB" id="VectorBase:HLOH_059422"/>
<comment type="caution">
    <text evidence="2">The sequence shown here is derived from an EMBL/GenBank/DDBJ whole genome shotgun (WGS) entry which is preliminary data.</text>
</comment>
<evidence type="ECO:0000313" key="2">
    <source>
        <dbReference type="EMBL" id="KAH9364189.1"/>
    </source>
</evidence>
<dbReference type="AlphaFoldDB" id="A0A9J6FMB2"/>
<keyword evidence="3" id="KW-1185">Reference proteome</keyword>
<accession>A0A9J6FMB2</accession>
<reference evidence="2 3" key="1">
    <citation type="journal article" date="2020" name="Cell">
        <title>Large-Scale Comparative Analyses of Tick Genomes Elucidate Their Genetic Diversity and Vector Capacities.</title>
        <authorList>
            <consortium name="Tick Genome and Microbiome Consortium (TIGMIC)"/>
            <person name="Jia N."/>
            <person name="Wang J."/>
            <person name="Shi W."/>
            <person name="Du L."/>
            <person name="Sun Y."/>
            <person name="Zhan W."/>
            <person name="Jiang J.F."/>
            <person name="Wang Q."/>
            <person name="Zhang B."/>
            <person name="Ji P."/>
            <person name="Bell-Sakyi L."/>
            <person name="Cui X.M."/>
            <person name="Yuan T.T."/>
            <person name="Jiang B.G."/>
            <person name="Yang W.F."/>
            <person name="Lam T.T."/>
            <person name="Chang Q.C."/>
            <person name="Ding S.J."/>
            <person name="Wang X.J."/>
            <person name="Zhu J.G."/>
            <person name="Ruan X.D."/>
            <person name="Zhao L."/>
            <person name="Wei J.T."/>
            <person name="Ye R.Z."/>
            <person name="Que T.C."/>
            <person name="Du C.H."/>
            <person name="Zhou Y.H."/>
            <person name="Cheng J.X."/>
            <person name="Dai P.F."/>
            <person name="Guo W.B."/>
            <person name="Han X.H."/>
            <person name="Huang E.J."/>
            <person name="Li L.F."/>
            <person name="Wei W."/>
            <person name="Gao Y.C."/>
            <person name="Liu J.Z."/>
            <person name="Shao H.Z."/>
            <person name="Wang X."/>
            <person name="Wang C.C."/>
            <person name="Yang T.C."/>
            <person name="Huo Q.B."/>
            <person name="Li W."/>
            <person name="Chen H.Y."/>
            <person name="Chen S.E."/>
            <person name="Zhou L.G."/>
            <person name="Ni X.B."/>
            <person name="Tian J.H."/>
            <person name="Sheng Y."/>
            <person name="Liu T."/>
            <person name="Pan Y.S."/>
            <person name="Xia L.Y."/>
            <person name="Li J."/>
            <person name="Zhao F."/>
            <person name="Cao W.C."/>
        </authorList>
    </citation>
    <scope>NUCLEOTIDE SEQUENCE [LARGE SCALE GENOMIC DNA]</scope>
    <source>
        <strain evidence="2">HaeL-2018</strain>
    </source>
</reference>
<dbReference type="PANTHER" id="PTHR31751">
    <property type="entry name" value="SI:CH211-108C17.2-RELATED-RELATED"/>
    <property type="match status" value="1"/>
</dbReference>
<dbReference type="PANTHER" id="PTHR31751:SF42">
    <property type="entry name" value="PROTEIN CBG10204"/>
    <property type="match status" value="1"/>
</dbReference>
<sequence length="366" mass="41066">MPTLHLPPVPVNLEAKVRVAVGTQTDECPSFLARKEAQTADASPLPVLPDFQPERQSTPLPADAMELGEDQLPEVERSLTDDITLEVDEQEPGAESDATFHLTAELSFASDQAEQTPQDQRKFLVFESNLRELLAVCRICHKPFQNDFKVLGSMVRLYQEQQDQLVRRVAGTAVDLAGDGRCDSPGYSAKYCTYSLLCTQLNRIIHCEQIRVKESASMPNSVAMEKEGLVRSMVKLEEQVFAIRSLTTDRHPAIGTLCRQKKPKMRHFFDVWHIAKGLKKKLKLAAKSKGCSSIQLWIEAIKNHLYWTAAMGDGDGELILSIWGSLLNHVCNKHVGHPGPFSECLHEPLEDRQWMRPGFSPTLQVR</sequence>